<dbReference type="Proteomes" id="UP001362999">
    <property type="component" value="Unassembled WGS sequence"/>
</dbReference>
<proteinExistence type="predicted"/>
<dbReference type="Gene3D" id="3.60.10.10">
    <property type="entry name" value="Endonuclease/exonuclease/phosphatase"/>
    <property type="match status" value="1"/>
</dbReference>
<comment type="caution">
    <text evidence="1">The sequence shown here is derived from an EMBL/GenBank/DDBJ whole genome shotgun (WGS) entry which is preliminary data.</text>
</comment>
<dbReference type="EMBL" id="JAWWNJ010000123">
    <property type="protein sequence ID" value="KAK6988377.1"/>
    <property type="molecule type" value="Genomic_DNA"/>
</dbReference>
<evidence type="ECO:0008006" key="3">
    <source>
        <dbReference type="Google" id="ProtNLM"/>
    </source>
</evidence>
<organism evidence="1 2">
    <name type="scientific">Favolaschia claudopus</name>
    <dbReference type="NCBI Taxonomy" id="2862362"/>
    <lineage>
        <taxon>Eukaryota</taxon>
        <taxon>Fungi</taxon>
        <taxon>Dikarya</taxon>
        <taxon>Basidiomycota</taxon>
        <taxon>Agaricomycotina</taxon>
        <taxon>Agaricomycetes</taxon>
        <taxon>Agaricomycetidae</taxon>
        <taxon>Agaricales</taxon>
        <taxon>Marasmiineae</taxon>
        <taxon>Mycenaceae</taxon>
        <taxon>Favolaschia</taxon>
    </lineage>
</organism>
<feature type="non-terminal residue" evidence="1">
    <location>
        <position position="317"/>
    </location>
</feature>
<reference evidence="1 2" key="1">
    <citation type="journal article" date="2024" name="J Genomics">
        <title>Draft genome sequencing and assembly of Favolaschia claudopus CIRM-BRFM 2984 isolated from oak limbs.</title>
        <authorList>
            <person name="Navarro D."/>
            <person name="Drula E."/>
            <person name="Chaduli D."/>
            <person name="Cazenave R."/>
            <person name="Ahrendt S."/>
            <person name="Wang J."/>
            <person name="Lipzen A."/>
            <person name="Daum C."/>
            <person name="Barry K."/>
            <person name="Grigoriev I.V."/>
            <person name="Favel A."/>
            <person name="Rosso M.N."/>
            <person name="Martin F."/>
        </authorList>
    </citation>
    <scope>NUCLEOTIDE SEQUENCE [LARGE SCALE GENOMIC DNA]</scope>
    <source>
        <strain evidence="1 2">CIRM-BRFM 2984</strain>
    </source>
</reference>
<protein>
    <recommendedName>
        <fullName evidence="3">Endonuclease/exonuclease/phosphatase domain-containing protein</fullName>
    </recommendedName>
</protein>
<sequence length="317" mass="34947">AQHSAQLSRSPWPRPIHHHRVLRDAGNRHLVYLCFQLRPCRSLRFSLRVPKCVGSVHTFNFVAPHTFSNSNTSHPASSAHITSAPSAPTANLLSASTNIFNDSNPNLLLPPLPSPTTPNVSSIKIQSWNIDGSFILLMGCPETQHDLVEYDFNLYQETHLRPQQHDTISVPVGYAVESKTRRPKANFAKSWGGVANVFNAARVPSSKIRNDLSGPDLMVTQVGDILLFNSYLLPESSVWEGELERELCSALAASVAMAYAGGFRIIIMGDLNARTASEMPSVYDPVRISKDNKSVSPRGRFLFRLCVDYDLVLANGA</sequence>
<accession>A0AAV9ZPZ9</accession>
<evidence type="ECO:0000313" key="1">
    <source>
        <dbReference type="EMBL" id="KAK6988377.1"/>
    </source>
</evidence>
<dbReference type="SUPFAM" id="SSF56219">
    <property type="entry name" value="DNase I-like"/>
    <property type="match status" value="1"/>
</dbReference>
<gene>
    <name evidence="1" type="ORF">R3P38DRAFT_3444099</name>
</gene>
<dbReference type="AlphaFoldDB" id="A0AAV9ZPZ9"/>
<dbReference type="InterPro" id="IPR036691">
    <property type="entry name" value="Endo/exonu/phosph_ase_sf"/>
</dbReference>
<keyword evidence="2" id="KW-1185">Reference proteome</keyword>
<evidence type="ECO:0000313" key="2">
    <source>
        <dbReference type="Proteomes" id="UP001362999"/>
    </source>
</evidence>
<name>A0AAV9ZPZ9_9AGAR</name>
<feature type="non-terminal residue" evidence="1">
    <location>
        <position position="1"/>
    </location>
</feature>